<accession>A0A653DL46</accession>
<proteinExistence type="predicted"/>
<dbReference type="PROSITE" id="PS50950">
    <property type="entry name" value="ZF_THAP"/>
    <property type="match status" value="1"/>
</dbReference>
<evidence type="ECO:0000256" key="1">
    <source>
        <dbReference type="ARBA" id="ARBA00001968"/>
    </source>
</evidence>
<comment type="cofactor">
    <cofactor evidence="1">
        <name>a divalent metal cation</name>
        <dbReference type="ChEBI" id="CHEBI:60240"/>
    </cofactor>
</comment>
<keyword evidence="5 6" id="KW-0238">DNA-binding</keyword>
<keyword evidence="3 6" id="KW-0863">Zinc-finger</keyword>
<gene>
    <name evidence="8" type="ORF">CALMAC_LOCUS18486</name>
</gene>
<evidence type="ECO:0000256" key="6">
    <source>
        <dbReference type="PROSITE-ProRule" id="PRU00309"/>
    </source>
</evidence>
<evidence type="ECO:0000313" key="9">
    <source>
        <dbReference type="Proteomes" id="UP000410492"/>
    </source>
</evidence>
<organism evidence="8 9">
    <name type="scientific">Callosobruchus maculatus</name>
    <name type="common">Southern cowpea weevil</name>
    <name type="synonym">Pulse bruchid</name>
    <dbReference type="NCBI Taxonomy" id="64391"/>
    <lineage>
        <taxon>Eukaryota</taxon>
        <taxon>Metazoa</taxon>
        <taxon>Ecdysozoa</taxon>
        <taxon>Arthropoda</taxon>
        <taxon>Hexapoda</taxon>
        <taxon>Insecta</taxon>
        <taxon>Pterygota</taxon>
        <taxon>Neoptera</taxon>
        <taxon>Endopterygota</taxon>
        <taxon>Coleoptera</taxon>
        <taxon>Polyphaga</taxon>
        <taxon>Cucujiformia</taxon>
        <taxon>Chrysomeloidea</taxon>
        <taxon>Chrysomelidae</taxon>
        <taxon>Bruchinae</taxon>
        <taxon>Bruchini</taxon>
        <taxon>Callosobruchus</taxon>
    </lineage>
</organism>
<evidence type="ECO:0000256" key="2">
    <source>
        <dbReference type="ARBA" id="ARBA00022723"/>
    </source>
</evidence>
<dbReference type="InterPro" id="IPR027806">
    <property type="entry name" value="HARBI1_dom"/>
</dbReference>
<dbReference type="InterPro" id="IPR027805">
    <property type="entry name" value="Transposase_HTH_dom"/>
</dbReference>
<evidence type="ECO:0000256" key="4">
    <source>
        <dbReference type="ARBA" id="ARBA00022833"/>
    </source>
</evidence>
<keyword evidence="4" id="KW-0862">Zinc</keyword>
<dbReference type="GO" id="GO:0003677">
    <property type="term" value="F:DNA binding"/>
    <property type="evidence" value="ECO:0007669"/>
    <property type="project" value="UniProtKB-UniRule"/>
</dbReference>
<feature type="domain" description="THAP-type" evidence="7">
    <location>
        <begin position="1"/>
        <end position="92"/>
    </location>
</feature>
<dbReference type="SMART" id="SM00980">
    <property type="entry name" value="THAP"/>
    <property type="match status" value="1"/>
</dbReference>
<evidence type="ECO:0000313" key="8">
    <source>
        <dbReference type="EMBL" id="VEN60951.1"/>
    </source>
</evidence>
<dbReference type="Pfam" id="PF05485">
    <property type="entry name" value="THAP"/>
    <property type="match status" value="1"/>
</dbReference>
<dbReference type="OrthoDB" id="8195867at2759"/>
<dbReference type="EMBL" id="CAACVG010012832">
    <property type="protein sequence ID" value="VEN60951.1"/>
    <property type="molecule type" value="Genomic_DNA"/>
</dbReference>
<name>A0A653DL46_CALMS</name>
<dbReference type="PANTHER" id="PTHR23080">
    <property type="entry name" value="THAP DOMAIN PROTEIN"/>
    <property type="match status" value="1"/>
</dbReference>
<evidence type="ECO:0000259" key="7">
    <source>
        <dbReference type="PROSITE" id="PS50950"/>
    </source>
</evidence>
<keyword evidence="9" id="KW-1185">Reference proteome</keyword>
<protein>
    <recommendedName>
        <fullName evidence="7">THAP-type domain-containing protein</fullName>
    </recommendedName>
</protein>
<dbReference type="Proteomes" id="UP000410492">
    <property type="component" value="Unassembled WGS sequence"/>
</dbReference>
<sequence>MPSFCCVVNCSSRGNRDMVNFYRIPSVLNLSLKKDLNELSKRRREKWLQAIKREDLTEVKLKYARVCSKHFVSGKPADLRDELNIDWVPTLLLGHGNEEKVLKRLKLASDRTKRVDKRRRLDAHEELQENLIAEVSDDVCGTGNPSCSKNDKSCQTRITTEDMTQIMLSLESTKKIQAKLDKLEMGYKFLKDNDLKTKYFTGINSFKKLEHIFNSVKDHLSVHFNSSLSTFDQFLLTLVKLRLNYDFKGLAYHFGISPTTASTYFKNTINVMYAVFHKILIWPERDVLKKTMPRCFKETFGDKVTVIVDCFELYIEKPSNLQKSAQCWSNYKHHHTVKYLIGITPQGSISFISEAWGGRASDKHITIHSEFLNHIIPGDVILADRGFLIEEHVRLFNAQLHMPAFTKGKKQLHPLEIEKTRSIAHVRIHVERVIGCIRQKFTILSNDMPISLLAVGDTDPIIDKVVTVCCALINLCPPIVPME</sequence>
<reference evidence="8 9" key="1">
    <citation type="submission" date="2019-01" db="EMBL/GenBank/DDBJ databases">
        <authorList>
            <person name="Sayadi A."/>
        </authorList>
    </citation>
    <scope>NUCLEOTIDE SEQUENCE [LARGE SCALE GENOMIC DNA]</scope>
</reference>
<dbReference type="Pfam" id="PF13613">
    <property type="entry name" value="HTH_Tnp_4"/>
    <property type="match status" value="1"/>
</dbReference>
<dbReference type="SUPFAM" id="SSF57716">
    <property type="entry name" value="Glucocorticoid receptor-like (DNA-binding domain)"/>
    <property type="match status" value="1"/>
</dbReference>
<dbReference type="Pfam" id="PF13359">
    <property type="entry name" value="DDE_Tnp_4"/>
    <property type="match status" value="1"/>
</dbReference>
<dbReference type="GO" id="GO:0008270">
    <property type="term" value="F:zinc ion binding"/>
    <property type="evidence" value="ECO:0007669"/>
    <property type="project" value="UniProtKB-KW"/>
</dbReference>
<evidence type="ECO:0000256" key="3">
    <source>
        <dbReference type="ARBA" id="ARBA00022771"/>
    </source>
</evidence>
<keyword evidence="2" id="KW-0479">Metal-binding</keyword>
<dbReference type="InterPro" id="IPR006612">
    <property type="entry name" value="THAP_Znf"/>
</dbReference>
<dbReference type="AlphaFoldDB" id="A0A653DL46"/>
<evidence type="ECO:0000256" key="5">
    <source>
        <dbReference type="ARBA" id="ARBA00023125"/>
    </source>
</evidence>